<feature type="compositionally biased region" description="Polar residues" evidence="1">
    <location>
        <begin position="24"/>
        <end position="41"/>
    </location>
</feature>
<dbReference type="SUPFAM" id="SSF81901">
    <property type="entry name" value="HCP-like"/>
    <property type="match status" value="1"/>
</dbReference>
<dbReference type="AlphaFoldDB" id="A0A0G4KKV5"/>
<dbReference type="EMBL" id="CVQH01002002">
    <property type="protein sequence ID" value="CRK08020.1"/>
    <property type="molecule type" value="Genomic_DNA"/>
</dbReference>
<evidence type="ECO:0000313" key="2">
    <source>
        <dbReference type="EMBL" id="CRK08020.1"/>
    </source>
</evidence>
<keyword evidence="3" id="KW-1185">Reference proteome</keyword>
<feature type="region of interest" description="Disordered" evidence="1">
    <location>
        <begin position="22"/>
        <end position="91"/>
    </location>
</feature>
<accession>A0A0G4KKV5</accession>
<dbReference type="Gene3D" id="1.25.40.10">
    <property type="entry name" value="Tetratricopeptide repeat domain"/>
    <property type="match status" value="1"/>
</dbReference>
<proteinExistence type="predicted"/>
<name>A0A0G4KKV5_VERLO</name>
<protein>
    <submittedName>
        <fullName evidence="2">Uncharacterized protein</fullName>
    </submittedName>
</protein>
<gene>
    <name evidence="2" type="ORF">BN1708_009788</name>
</gene>
<organism evidence="2 3">
    <name type="scientific">Verticillium longisporum</name>
    <name type="common">Verticillium dahliae var. longisporum</name>
    <dbReference type="NCBI Taxonomy" id="100787"/>
    <lineage>
        <taxon>Eukaryota</taxon>
        <taxon>Fungi</taxon>
        <taxon>Dikarya</taxon>
        <taxon>Ascomycota</taxon>
        <taxon>Pezizomycotina</taxon>
        <taxon>Sordariomycetes</taxon>
        <taxon>Hypocreomycetidae</taxon>
        <taxon>Glomerellales</taxon>
        <taxon>Plectosphaerellaceae</taxon>
        <taxon>Verticillium</taxon>
    </lineage>
</organism>
<evidence type="ECO:0000256" key="1">
    <source>
        <dbReference type="SAM" id="MobiDB-lite"/>
    </source>
</evidence>
<dbReference type="InterPro" id="IPR011990">
    <property type="entry name" value="TPR-like_helical_dom_sf"/>
</dbReference>
<sequence length="384" mass="42670">MLCRHLSSRRAPWRATQVLCSGRCSPSPSAARTPQTLIRTYSSDRSRMRQRAAPKPAPSPSPRRRPETMAESRPLEVRPRSPDDFKLTTPNREGFSLDHKIVHRIYSEFLHAASGLHQGQKHWLSEFANVTAEHDIKPQDFYEVALRMSDLDALSRVEHESQSRMLDSASELGHVPATLHIIRTVLYGKSPENLQRSCPRAYARFRTLVAEGRNPDALTLEGKLHALRGERDQAAALFRRAKDVAAAAVASGGGGFQWKNLCQVELAKLQEAVGARQDAYREYRALADAGDAEACYHLGTLDARMPGTVRLVNETEARELLTQAATAGYPAAPTALADLETGMYDRAVADGHKDAAAGHLLDAQEWRNLAAAWKMRDPKNYEVY</sequence>
<dbReference type="Proteomes" id="UP000044602">
    <property type="component" value="Unassembled WGS sequence"/>
</dbReference>
<reference evidence="2 3" key="1">
    <citation type="submission" date="2015-05" db="EMBL/GenBank/DDBJ databases">
        <authorList>
            <person name="Wang D.B."/>
            <person name="Wang M."/>
        </authorList>
    </citation>
    <scope>NUCLEOTIDE SEQUENCE [LARGE SCALE GENOMIC DNA]</scope>
    <source>
        <strain evidence="2">VL1</strain>
    </source>
</reference>
<feature type="compositionally biased region" description="Basic and acidic residues" evidence="1">
    <location>
        <begin position="64"/>
        <end position="86"/>
    </location>
</feature>
<evidence type="ECO:0000313" key="3">
    <source>
        <dbReference type="Proteomes" id="UP000044602"/>
    </source>
</evidence>
<dbReference type="STRING" id="100787.A0A0G4KKV5"/>